<evidence type="ECO:0000256" key="1">
    <source>
        <dbReference type="SAM" id="SignalP"/>
    </source>
</evidence>
<reference evidence="2 3" key="1">
    <citation type="submission" date="2020-08" db="EMBL/GenBank/DDBJ databases">
        <title>Genomic Encyclopedia of Type Strains, Phase III (KMG-III): the genomes of soil and plant-associated and newly described type strains.</title>
        <authorList>
            <person name="Whitman W."/>
        </authorList>
    </citation>
    <scope>NUCLEOTIDE SEQUENCE [LARGE SCALE GENOMIC DNA]</scope>
    <source>
        <strain evidence="2 3">CECT 8075</strain>
    </source>
</reference>
<name>A0A7W5E3K9_9BACT</name>
<dbReference type="AlphaFoldDB" id="A0A7W5E3K9"/>
<dbReference type="EMBL" id="JACHXU010000021">
    <property type="protein sequence ID" value="MBB3209134.1"/>
    <property type="molecule type" value="Genomic_DNA"/>
</dbReference>
<keyword evidence="3" id="KW-1185">Reference proteome</keyword>
<dbReference type="RefSeq" id="WP_184307521.1">
    <property type="nucleotide sequence ID" value="NZ_JACHXU010000021.1"/>
</dbReference>
<feature type="signal peptide" evidence="1">
    <location>
        <begin position="1"/>
        <end position="29"/>
    </location>
</feature>
<feature type="chain" id="PRO_5031211452" description="Secreted protein" evidence="1">
    <location>
        <begin position="30"/>
        <end position="164"/>
    </location>
</feature>
<accession>A0A7W5E3K9</accession>
<organism evidence="2 3">
    <name type="scientific">Aporhodopirellula rubra</name>
    <dbReference type="NCBI Taxonomy" id="980271"/>
    <lineage>
        <taxon>Bacteria</taxon>
        <taxon>Pseudomonadati</taxon>
        <taxon>Planctomycetota</taxon>
        <taxon>Planctomycetia</taxon>
        <taxon>Pirellulales</taxon>
        <taxon>Pirellulaceae</taxon>
        <taxon>Aporhodopirellula</taxon>
    </lineage>
</organism>
<gene>
    <name evidence="2" type="ORF">FHS27_004972</name>
</gene>
<sequence>MNLPTIRIAVILCLVVSMTIQPMSAYAMAGPCSGNVCEQTQMCSGCGCCEVSHDKERCCCCNRPSPETVKSDTESQDSVGAVTSTSELNNVAVEGRCTCGVSSPPMDRTNPREQVTRQTSPRVASLDFVVLDDEELPILRPRVIDDASGSRADFSQRVLCVWRI</sequence>
<comment type="caution">
    <text evidence="2">The sequence shown here is derived from an EMBL/GenBank/DDBJ whole genome shotgun (WGS) entry which is preliminary data.</text>
</comment>
<protein>
    <recommendedName>
        <fullName evidence="4">Secreted protein</fullName>
    </recommendedName>
</protein>
<evidence type="ECO:0008006" key="4">
    <source>
        <dbReference type="Google" id="ProtNLM"/>
    </source>
</evidence>
<evidence type="ECO:0000313" key="2">
    <source>
        <dbReference type="EMBL" id="MBB3209134.1"/>
    </source>
</evidence>
<keyword evidence="1" id="KW-0732">Signal</keyword>
<evidence type="ECO:0000313" key="3">
    <source>
        <dbReference type="Proteomes" id="UP000536179"/>
    </source>
</evidence>
<proteinExistence type="predicted"/>
<dbReference type="Proteomes" id="UP000536179">
    <property type="component" value="Unassembled WGS sequence"/>
</dbReference>